<dbReference type="EMBL" id="MU253743">
    <property type="protein sequence ID" value="KAG9248781.1"/>
    <property type="molecule type" value="Genomic_DNA"/>
</dbReference>
<comment type="caution">
    <text evidence="1">The sequence shown here is derived from an EMBL/GenBank/DDBJ whole genome shotgun (WGS) entry which is preliminary data.</text>
</comment>
<proteinExistence type="predicted"/>
<dbReference type="AlphaFoldDB" id="A0A9P7ZBL5"/>
<organism evidence="1 2">
    <name type="scientific">Calycina marina</name>
    <dbReference type="NCBI Taxonomy" id="1763456"/>
    <lineage>
        <taxon>Eukaryota</taxon>
        <taxon>Fungi</taxon>
        <taxon>Dikarya</taxon>
        <taxon>Ascomycota</taxon>
        <taxon>Pezizomycotina</taxon>
        <taxon>Leotiomycetes</taxon>
        <taxon>Helotiales</taxon>
        <taxon>Pezizellaceae</taxon>
        <taxon>Calycina</taxon>
    </lineage>
</organism>
<gene>
    <name evidence="1" type="ORF">BJ878DRAFT_476146</name>
</gene>
<keyword evidence="2" id="KW-1185">Reference proteome</keyword>
<evidence type="ECO:0000313" key="1">
    <source>
        <dbReference type="EMBL" id="KAG9248781.1"/>
    </source>
</evidence>
<protein>
    <submittedName>
        <fullName evidence="1">Uncharacterized protein</fullName>
    </submittedName>
</protein>
<accession>A0A9P7ZBL5</accession>
<name>A0A9P7ZBL5_9HELO</name>
<dbReference type="Proteomes" id="UP000887226">
    <property type="component" value="Unassembled WGS sequence"/>
</dbReference>
<sequence length="551" mass="60992">MASRHTFDKSPYTYEPVLEDGNIRLNHSTVRSDNSGIWNSFKAWYLFGLHFLACILMKIGLDRVNHRDFKIGSAPTIFTLDSGLYQAQVTGPVSLALVIIRIIAGSCSGLLISRTVFILLEKRVVSLSEITRLTNWRLPVVPGRSSSISWSLWAISAILLLWPQSFAAPFASSSISWIPVDRVLEASSIAITQDVGEIADWDSIMYDDMKIGVVVSAAAMTAKSPAYVYNASKLALRRYFNSTVEIPDGSNADITVPYIAIDLRWIDASSDSRSQQVGQSKYQFVNEDSFSIRNIGAIAITNSSPFSYSKPTQPDFFNGTKLVGIKLRTLNFGNQIVDASQCGAISDQHNCWWHGDRSRLLHIRLSQNCSSSLPGKDCTVSSSAETSELYATCSMQRDDGAVQPDWLSNFALEFMSEALKFTVLQNYSQPYITKDLTDYTTGTLTRGYHSAWSALMKRTGNETEPFTSRASETMVSVLIDRNKLFIWLAMNASLTISVVLVPVAKMLSTAETIRDTTVAALTMDLTEITRTDRTEGLCNAVALSKQDKKLP</sequence>
<reference evidence="1" key="1">
    <citation type="journal article" date="2021" name="IMA Fungus">
        <title>Genomic characterization of three marine fungi, including Emericellopsis atlantica sp. nov. with signatures of a generalist lifestyle and marine biomass degradation.</title>
        <authorList>
            <person name="Hagestad O.C."/>
            <person name="Hou L."/>
            <person name="Andersen J.H."/>
            <person name="Hansen E.H."/>
            <person name="Altermark B."/>
            <person name="Li C."/>
            <person name="Kuhnert E."/>
            <person name="Cox R.J."/>
            <person name="Crous P.W."/>
            <person name="Spatafora J.W."/>
            <person name="Lail K."/>
            <person name="Amirebrahimi M."/>
            <person name="Lipzen A."/>
            <person name="Pangilinan J."/>
            <person name="Andreopoulos W."/>
            <person name="Hayes R.D."/>
            <person name="Ng V."/>
            <person name="Grigoriev I.V."/>
            <person name="Jackson S.A."/>
            <person name="Sutton T.D.S."/>
            <person name="Dobson A.D.W."/>
            <person name="Rama T."/>
        </authorList>
    </citation>
    <scope>NUCLEOTIDE SEQUENCE</scope>
    <source>
        <strain evidence="1">TRa3180A</strain>
    </source>
</reference>
<evidence type="ECO:0000313" key="2">
    <source>
        <dbReference type="Proteomes" id="UP000887226"/>
    </source>
</evidence>
<dbReference type="OrthoDB" id="5378430at2759"/>